<name>A0A9D4YYY4_CHLVU</name>
<dbReference type="Gene3D" id="3.80.10.10">
    <property type="entry name" value="Ribonuclease Inhibitor"/>
    <property type="match status" value="2"/>
</dbReference>
<evidence type="ECO:0000313" key="5">
    <source>
        <dbReference type="Proteomes" id="UP001055712"/>
    </source>
</evidence>
<dbReference type="GO" id="GO:0005930">
    <property type="term" value="C:axoneme"/>
    <property type="evidence" value="ECO:0007669"/>
    <property type="project" value="UniProtKB-SubCell"/>
</dbReference>
<dbReference type="SMART" id="SM00369">
    <property type="entry name" value="LRR_TYP"/>
    <property type="match status" value="6"/>
</dbReference>
<evidence type="ECO:0000313" key="4">
    <source>
        <dbReference type="EMBL" id="KAI3432792.1"/>
    </source>
</evidence>
<keyword evidence="3" id="KW-0677">Repeat</keyword>
<keyword evidence="2" id="KW-0433">Leucine-rich repeat</keyword>
<gene>
    <name evidence="4" type="ORF">D9Q98_010376</name>
</gene>
<dbReference type="SUPFAM" id="SSF52058">
    <property type="entry name" value="L domain-like"/>
    <property type="match status" value="1"/>
</dbReference>
<reference evidence="4" key="1">
    <citation type="journal article" date="2019" name="Plant J.">
        <title>Chlorella vulgaris genome assembly and annotation reveals the molecular basis for metabolic acclimation to high light conditions.</title>
        <authorList>
            <person name="Cecchin M."/>
            <person name="Marcolungo L."/>
            <person name="Rossato M."/>
            <person name="Girolomoni L."/>
            <person name="Cosentino E."/>
            <person name="Cuine S."/>
            <person name="Li-Beisson Y."/>
            <person name="Delledonne M."/>
            <person name="Ballottari M."/>
        </authorList>
    </citation>
    <scope>NUCLEOTIDE SEQUENCE</scope>
    <source>
        <strain evidence="4">211/11P</strain>
    </source>
</reference>
<dbReference type="PANTHER" id="PTHR48051">
    <property type="match status" value="1"/>
</dbReference>
<sequence>MPRARLLDEAWLHLHQPAAGQPGLVSRGDCEVEFNRTYEALMAAWLEQHQACLHLIADAGDDPGDAESYYQESLVEWSDSLAALPPSLITLLAVHPPFGLRTAVSALTALTRLELAYTDTATDEEIGTLDLSIAAHHLRPLMRFRQLSMAAVDMSGNADELLSVPALAGLQALELRNCGLQASPPSLFSLTHLTALSLSENLLWTHTSALASLAALQQLQSLDLSGCGLGAVPQQLFFTELPAQLSALTALTCLDLSSNSFLCLGWQHLVALPQLQDLSLSSLELTAVPGQLSALTALTRLKLHGNKLVVGWQHLQPLTQLQDLSLAECGLTTVPQQVTALTALTRLDLSSSYELHGGWQHLLPLAKLQDLNLSWCNLTALPGQLSVLMALDRLDLSGSYCQQPASLEDSSSPAGEAQAGFSQLPLLSACCRE</sequence>
<dbReference type="InterPro" id="IPR050216">
    <property type="entry name" value="LRR_domain-containing"/>
</dbReference>
<dbReference type="OrthoDB" id="1394818at2759"/>
<organism evidence="4 5">
    <name type="scientific">Chlorella vulgaris</name>
    <name type="common">Green alga</name>
    <dbReference type="NCBI Taxonomy" id="3077"/>
    <lineage>
        <taxon>Eukaryota</taxon>
        <taxon>Viridiplantae</taxon>
        <taxon>Chlorophyta</taxon>
        <taxon>core chlorophytes</taxon>
        <taxon>Trebouxiophyceae</taxon>
        <taxon>Chlorellales</taxon>
        <taxon>Chlorellaceae</taxon>
        <taxon>Chlorella clade</taxon>
        <taxon>Chlorella</taxon>
    </lineage>
</organism>
<keyword evidence="5" id="KW-1185">Reference proteome</keyword>
<dbReference type="EMBL" id="SIDB01000005">
    <property type="protein sequence ID" value="KAI3432792.1"/>
    <property type="molecule type" value="Genomic_DNA"/>
</dbReference>
<proteinExistence type="predicted"/>
<dbReference type="AlphaFoldDB" id="A0A9D4YYY4"/>
<dbReference type="Proteomes" id="UP001055712">
    <property type="component" value="Unassembled WGS sequence"/>
</dbReference>
<protein>
    <submittedName>
        <fullName evidence="4">Uncharacterized protein</fullName>
    </submittedName>
</protein>
<dbReference type="Pfam" id="PF13855">
    <property type="entry name" value="LRR_8"/>
    <property type="match status" value="2"/>
</dbReference>
<dbReference type="PANTHER" id="PTHR48051:SF1">
    <property type="entry name" value="RAS SUPPRESSOR PROTEIN 1"/>
    <property type="match status" value="1"/>
</dbReference>
<comment type="subcellular location">
    <subcellularLocation>
        <location evidence="1">Cytoplasm</location>
        <location evidence="1">Cytoskeleton</location>
        <location evidence="1">Cilium axoneme</location>
    </subcellularLocation>
</comment>
<reference evidence="4" key="2">
    <citation type="submission" date="2020-11" db="EMBL/GenBank/DDBJ databases">
        <authorList>
            <person name="Cecchin M."/>
            <person name="Marcolungo L."/>
            <person name="Rossato M."/>
            <person name="Girolomoni L."/>
            <person name="Cosentino E."/>
            <person name="Cuine S."/>
            <person name="Li-Beisson Y."/>
            <person name="Delledonne M."/>
            <person name="Ballottari M."/>
        </authorList>
    </citation>
    <scope>NUCLEOTIDE SEQUENCE</scope>
    <source>
        <strain evidence="4">211/11P</strain>
        <tissue evidence="4">Whole cell</tissue>
    </source>
</reference>
<comment type="caution">
    <text evidence="4">The sequence shown here is derived from an EMBL/GenBank/DDBJ whole genome shotgun (WGS) entry which is preliminary data.</text>
</comment>
<evidence type="ECO:0000256" key="3">
    <source>
        <dbReference type="ARBA" id="ARBA00022737"/>
    </source>
</evidence>
<dbReference type="InterPro" id="IPR003591">
    <property type="entry name" value="Leu-rich_rpt_typical-subtyp"/>
</dbReference>
<evidence type="ECO:0000256" key="1">
    <source>
        <dbReference type="ARBA" id="ARBA00004430"/>
    </source>
</evidence>
<dbReference type="InterPro" id="IPR001611">
    <property type="entry name" value="Leu-rich_rpt"/>
</dbReference>
<evidence type="ECO:0000256" key="2">
    <source>
        <dbReference type="ARBA" id="ARBA00022614"/>
    </source>
</evidence>
<accession>A0A9D4YYY4</accession>
<dbReference type="InterPro" id="IPR032675">
    <property type="entry name" value="LRR_dom_sf"/>
</dbReference>